<sequence>MLSMYLFIKMKILVIYNETDGGVMVFVQKNSSGRMIFLQLSQRIILMTFIDLRLLLEWYHLVCGIMNILMGDLCVFGYKLDLY</sequence>
<keyword evidence="1" id="KW-0472">Membrane</keyword>
<protein>
    <submittedName>
        <fullName evidence="2">Uncharacterized protein</fullName>
    </submittedName>
</protein>
<keyword evidence="1" id="KW-0812">Transmembrane</keyword>
<evidence type="ECO:0000256" key="1">
    <source>
        <dbReference type="SAM" id="Phobius"/>
    </source>
</evidence>
<reference evidence="2" key="1">
    <citation type="submission" date="2018-02" db="EMBL/GenBank/DDBJ databases">
        <title>Rhizophora mucronata_Transcriptome.</title>
        <authorList>
            <person name="Meera S.P."/>
            <person name="Sreeshan A."/>
            <person name="Augustine A."/>
        </authorList>
    </citation>
    <scope>NUCLEOTIDE SEQUENCE</scope>
    <source>
        <tissue evidence="2">Leaf</tissue>
    </source>
</reference>
<dbReference type="EMBL" id="GGEC01031640">
    <property type="protein sequence ID" value="MBX12124.1"/>
    <property type="molecule type" value="Transcribed_RNA"/>
</dbReference>
<organism evidence="2">
    <name type="scientific">Rhizophora mucronata</name>
    <name type="common">Asiatic mangrove</name>
    <dbReference type="NCBI Taxonomy" id="61149"/>
    <lineage>
        <taxon>Eukaryota</taxon>
        <taxon>Viridiplantae</taxon>
        <taxon>Streptophyta</taxon>
        <taxon>Embryophyta</taxon>
        <taxon>Tracheophyta</taxon>
        <taxon>Spermatophyta</taxon>
        <taxon>Magnoliopsida</taxon>
        <taxon>eudicotyledons</taxon>
        <taxon>Gunneridae</taxon>
        <taxon>Pentapetalae</taxon>
        <taxon>rosids</taxon>
        <taxon>fabids</taxon>
        <taxon>Malpighiales</taxon>
        <taxon>Rhizophoraceae</taxon>
        <taxon>Rhizophora</taxon>
    </lineage>
</organism>
<accession>A0A2P2L2B1</accession>
<feature type="transmembrane region" description="Helical" evidence="1">
    <location>
        <begin position="58"/>
        <end position="78"/>
    </location>
</feature>
<proteinExistence type="predicted"/>
<keyword evidence="1" id="KW-1133">Transmembrane helix</keyword>
<name>A0A2P2L2B1_RHIMU</name>
<dbReference type="AlphaFoldDB" id="A0A2P2L2B1"/>
<evidence type="ECO:0000313" key="2">
    <source>
        <dbReference type="EMBL" id="MBX12124.1"/>
    </source>
</evidence>